<proteinExistence type="predicted"/>
<name>A0A8J6NPV5_9BACT</name>
<dbReference type="GO" id="GO:0020037">
    <property type="term" value="F:heme binding"/>
    <property type="evidence" value="ECO:0007669"/>
    <property type="project" value="InterPro"/>
</dbReference>
<feature type="domain" description="Class III cytochrome C" evidence="6">
    <location>
        <begin position="36"/>
        <end position="163"/>
    </location>
</feature>
<sequence length="168" mass="18926">MRKRFLIIAMVVGLVMLFAAGGIYAGKDVKDEIPMQNNAYEKHTKSIHAFTHKKHATEFAQKNPDIFPNGCGACHHDKENKPLKNLKMGDDVQNCIECHKKPGYVSGKDAKEKGLDEKQEREYHANALHENCQGCHKKYNDKKGLKSKDKGFAPTKSKCKACHTKDND</sequence>
<evidence type="ECO:0000256" key="1">
    <source>
        <dbReference type="ARBA" id="ARBA00022448"/>
    </source>
</evidence>
<evidence type="ECO:0000256" key="4">
    <source>
        <dbReference type="ARBA" id="ARBA00022982"/>
    </source>
</evidence>
<dbReference type="EMBL" id="JACNJH010000029">
    <property type="protein sequence ID" value="MBC8359875.1"/>
    <property type="molecule type" value="Genomic_DNA"/>
</dbReference>
<dbReference type="Gene3D" id="3.90.10.10">
    <property type="entry name" value="Cytochrome C3"/>
    <property type="match status" value="1"/>
</dbReference>
<accession>A0A8J6NPV5</accession>
<keyword evidence="3" id="KW-0479">Metal-binding</keyword>
<keyword evidence="4" id="KW-0249">Electron transport</keyword>
<evidence type="ECO:0000256" key="3">
    <source>
        <dbReference type="ARBA" id="ARBA00022723"/>
    </source>
</evidence>
<comment type="caution">
    <text evidence="7">The sequence shown here is derived from an EMBL/GenBank/DDBJ whole genome shotgun (WGS) entry which is preliminary data.</text>
</comment>
<gene>
    <name evidence="7" type="ORF">H8E23_00565</name>
</gene>
<dbReference type="CDD" id="cd08168">
    <property type="entry name" value="Cytochrom_C3"/>
    <property type="match status" value="1"/>
</dbReference>
<dbReference type="AlphaFoldDB" id="A0A8J6NPV5"/>
<dbReference type="Pfam" id="PF02085">
    <property type="entry name" value="Cytochrom_CIII"/>
    <property type="match status" value="1"/>
</dbReference>
<dbReference type="Proteomes" id="UP000603434">
    <property type="component" value="Unassembled WGS sequence"/>
</dbReference>
<evidence type="ECO:0000313" key="7">
    <source>
        <dbReference type="EMBL" id="MBC8359875.1"/>
    </source>
</evidence>
<evidence type="ECO:0000313" key="8">
    <source>
        <dbReference type="Proteomes" id="UP000603434"/>
    </source>
</evidence>
<dbReference type="SUPFAM" id="SSF48695">
    <property type="entry name" value="Multiheme cytochromes"/>
    <property type="match status" value="1"/>
</dbReference>
<evidence type="ECO:0000259" key="6">
    <source>
        <dbReference type="Pfam" id="PF02085"/>
    </source>
</evidence>
<reference evidence="7 8" key="1">
    <citation type="submission" date="2020-08" db="EMBL/GenBank/DDBJ databases">
        <title>Bridging the membrane lipid divide: bacteria of the FCB group superphylum have the potential to synthesize archaeal ether lipids.</title>
        <authorList>
            <person name="Villanueva L."/>
            <person name="Von Meijenfeldt F.A.B."/>
            <person name="Westbye A.B."/>
            <person name="Yadav S."/>
            <person name="Hopmans E.C."/>
            <person name="Dutilh B.E."/>
            <person name="Sinninghe Damste J.S."/>
        </authorList>
    </citation>
    <scope>NUCLEOTIDE SEQUENCE [LARGE SCALE GENOMIC DNA]</scope>
    <source>
        <strain evidence="7">NIOZ-UU30</strain>
    </source>
</reference>
<keyword evidence="2" id="KW-0349">Heme</keyword>
<keyword evidence="5" id="KW-0408">Iron</keyword>
<keyword evidence="1" id="KW-0813">Transport</keyword>
<evidence type="ECO:0000256" key="2">
    <source>
        <dbReference type="ARBA" id="ARBA00022617"/>
    </source>
</evidence>
<dbReference type="InterPro" id="IPR036280">
    <property type="entry name" value="Multihaem_cyt_sf"/>
</dbReference>
<organism evidence="7 8">
    <name type="scientific">Candidatus Desulfatibia profunda</name>
    <dbReference type="NCBI Taxonomy" id="2841695"/>
    <lineage>
        <taxon>Bacteria</taxon>
        <taxon>Pseudomonadati</taxon>
        <taxon>Thermodesulfobacteriota</taxon>
        <taxon>Desulfobacteria</taxon>
        <taxon>Desulfobacterales</taxon>
        <taxon>Desulfobacterales incertae sedis</taxon>
        <taxon>Candidatus Desulfatibia</taxon>
    </lineage>
</organism>
<dbReference type="InterPro" id="IPR020942">
    <property type="entry name" value="Cyt_c_III_dom"/>
</dbReference>
<protein>
    <submittedName>
        <fullName evidence="7">Cytochrome c3 family protein</fullName>
    </submittedName>
</protein>
<evidence type="ECO:0000256" key="5">
    <source>
        <dbReference type="ARBA" id="ARBA00023004"/>
    </source>
</evidence>
<dbReference type="GO" id="GO:0046872">
    <property type="term" value="F:metal ion binding"/>
    <property type="evidence" value="ECO:0007669"/>
    <property type="project" value="UniProtKB-KW"/>
</dbReference>
<dbReference type="GO" id="GO:0009055">
    <property type="term" value="F:electron transfer activity"/>
    <property type="evidence" value="ECO:0007669"/>
    <property type="project" value="InterPro"/>
</dbReference>